<evidence type="ECO:0000313" key="2">
    <source>
        <dbReference type="Proteomes" id="UP000000724"/>
    </source>
</evidence>
<proteinExistence type="predicted"/>
<dbReference type="EMBL" id="AM920437">
    <property type="protein sequence ID" value="CAP97805.1"/>
    <property type="molecule type" value="Genomic_DNA"/>
</dbReference>
<dbReference type="VEuPathDB" id="FungiDB:PCH_Pc22g05170"/>
<organism evidence="1 2">
    <name type="scientific">Penicillium rubens (strain ATCC 28089 / DSM 1075 / NRRL 1951 / Wisconsin 54-1255)</name>
    <name type="common">Penicillium chrysogenum</name>
    <dbReference type="NCBI Taxonomy" id="500485"/>
    <lineage>
        <taxon>Eukaryota</taxon>
        <taxon>Fungi</taxon>
        <taxon>Dikarya</taxon>
        <taxon>Ascomycota</taxon>
        <taxon>Pezizomycotina</taxon>
        <taxon>Eurotiomycetes</taxon>
        <taxon>Eurotiomycetidae</taxon>
        <taxon>Eurotiales</taxon>
        <taxon>Aspergillaceae</taxon>
        <taxon>Penicillium</taxon>
        <taxon>Penicillium chrysogenum species complex</taxon>
    </lineage>
</organism>
<sequence>MVKLVRVSILIPGVVGGPSDALILGVDRCNDVDATMAFGDHALALIPLAAYAYAILVGDSLGSIYPSPSKISPFIYSHFPKEMHVDPHCSLRAEYYSSRGVRTADLPNETRPPGLLNGAVAPSSKAAPRVRYPFSPRLRHQNGYEITGLLCLTFHHTCASSFRSLQPHQIELFPIQYSKPSLFAQLNRNNVLYFCEKHEKTPRNLPELCPRVRSGDDINMILVTLTQCGSRGRPFEARNPLLY</sequence>
<protein>
    <submittedName>
        <fullName evidence="1">Uncharacterized protein</fullName>
    </submittedName>
</protein>
<accession>B6HUD0</accession>
<reference evidence="1 2" key="1">
    <citation type="journal article" date="2008" name="Nat. Biotechnol.">
        <title>Genome sequencing and analysis of the filamentous fungus Penicillium chrysogenum.</title>
        <authorList>
            <person name="van den Berg M.A."/>
            <person name="Albang R."/>
            <person name="Albermann K."/>
            <person name="Badger J.H."/>
            <person name="Daran J.-M."/>
            <person name="Driessen A.J.M."/>
            <person name="Garcia-Estrada C."/>
            <person name="Fedorova N.D."/>
            <person name="Harris D.M."/>
            <person name="Heijne W.H.M."/>
            <person name="Joardar V.S."/>
            <person name="Kiel J.A.K.W."/>
            <person name="Kovalchuk A."/>
            <person name="Martin J.F."/>
            <person name="Nierman W.C."/>
            <person name="Nijland J.G."/>
            <person name="Pronk J.T."/>
            <person name="Roubos J.A."/>
            <person name="van der Klei I.J."/>
            <person name="van Peij N.N.M.E."/>
            <person name="Veenhuis M."/>
            <person name="von Doehren H."/>
            <person name="Wagner C."/>
            <person name="Wortman J.R."/>
            <person name="Bovenberg R.A.L."/>
        </authorList>
    </citation>
    <scope>NUCLEOTIDE SEQUENCE [LARGE SCALE GENOMIC DNA]</scope>
    <source>
        <strain evidence="2">ATCC 28089 / DSM 1075 / NRRL 1951 / Wisconsin 54-1255</strain>
    </source>
</reference>
<keyword evidence="2" id="KW-1185">Reference proteome</keyword>
<evidence type="ECO:0000313" key="1">
    <source>
        <dbReference type="EMBL" id="CAP97805.1"/>
    </source>
</evidence>
<dbReference type="HOGENOM" id="CLU_1142889_0_0_1"/>
<dbReference type="Proteomes" id="UP000000724">
    <property type="component" value="Contig Pc00c22"/>
</dbReference>
<dbReference type="AlphaFoldDB" id="B6HUD0"/>
<name>B6HUD0_PENRW</name>
<dbReference type="OMA" id="HTCASSF"/>
<gene>
    <name evidence="1" type="ORF">Pc22g05170</name>
    <name evidence="1" type="ORF">PCH_Pc22g05170</name>
</gene>